<organism evidence="2 3">
    <name type="scientific">Ralstonia condita</name>
    <dbReference type="NCBI Taxonomy" id="3058600"/>
    <lineage>
        <taxon>Bacteria</taxon>
        <taxon>Pseudomonadati</taxon>
        <taxon>Pseudomonadota</taxon>
        <taxon>Betaproteobacteria</taxon>
        <taxon>Burkholderiales</taxon>
        <taxon>Burkholderiaceae</taxon>
        <taxon>Ralstonia</taxon>
    </lineage>
</organism>
<dbReference type="PROSITE" id="PS51257">
    <property type="entry name" value="PROKAR_LIPOPROTEIN"/>
    <property type="match status" value="1"/>
</dbReference>
<accession>A0ABM9IZB4</accession>
<dbReference type="Proteomes" id="UP001189616">
    <property type="component" value="Unassembled WGS sequence"/>
</dbReference>
<keyword evidence="3" id="KW-1185">Reference proteome</keyword>
<evidence type="ECO:0000256" key="1">
    <source>
        <dbReference type="SAM" id="Phobius"/>
    </source>
</evidence>
<name>A0ABM9IZB4_9RALS</name>
<keyword evidence="1" id="KW-0472">Membrane</keyword>
<dbReference type="EMBL" id="CATYWO010000001">
    <property type="protein sequence ID" value="CAJ0777217.1"/>
    <property type="molecule type" value="Genomic_DNA"/>
</dbReference>
<evidence type="ECO:0000313" key="3">
    <source>
        <dbReference type="Proteomes" id="UP001189616"/>
    </source>
</evidence>
<evidence type="ECO:0008006" key="4">
    <source>
        <dbReference type="Google" id="ProtNLM"/>
    </source>
</evidence>
<evidence type="ECO:0000313" key="2">
    <source>
        <dbReference type="EMBL" id="CAJ0777217.1"/>
    </source>
</evidence>
<sequence>MNRRLFLCASALPLLGLGGCATKALYKKISEKEYRDYKEPVSQILVSSDGKKIVVLGETYHYIFDTPPKLIEVLDSPLHPKLSAVMRQFDVTPNGDINGSFFLLLPKDATDEDEQLAQAYGFKKSNGERTSQNFELNGKRYSARGFTIPATGQTKKFNQPYSVCVREELPIGGKVALAVLTPVTVAADGVLALLTVGGVIVLAPFAAIGIGGFFTMRAMDR</sequence>
<keyword evidence="1" id="KW-1133">Transmembrane helix</keyword>
<keyword evidence="1" id="KW-0812">Transmembrane</keyword>
<dbReference type="RefSeq" id="WP_316655011.1">
    <property type="nucleotide sequence ID" value="NZ_CATYWO010000001.1"/>
</dbReference>
<protein>
    <recommendedName>
        <fullName evidence="4">5-formyltetrahydrofolate cyclo-ligase</fullName>
    </recommendedName>
</protein>
<proteinExistence type="predicted"/>
<gene>
    <name evidence="2" type="ORF">LMG7141_00595</name>
</gene>
<comment type="caution">
    <text evidence="2">The sequence shown here is derived from an EMBL/GenBank/DDBJ whole genome shotgun (WGS) entry which is preliminary data.</text>
</comment>
<feature type="transmembrane region" description="Helical" evidence="1">
    <location>
        <begin position="190"/>
        <end position="214"/>
    </location>
</feature>
<reference evidence="2 3" key="1">
    <citation type="submission" date="2023-07" db="EMBL/GenBank/DDBJ databases">
        <authorList>
            <person name="Peeters C."/>
        </authorList>
    </citation>
    <scope>NUCLEOTIDE SEQUENCE [LARGE SCALE GENOMIC DNA]</scope>
    <source>
        <strain evidence="2 3">LMG 7141</strain>
    </source>
</reference>